<accession>A0A6F8XSE2</accession>
<evidence type="ECO:0000256" key="3">
    <source>
        <dbReference type="ARBA" id="ARBA00023239"/>
    </source>
</evidence>
<dbReference type="KEGG" id="pfla:Pflav_030780"/>
<reference evidence="5 6" key="2">
    <citation type="submission" date="2020-03" db="EMBL/GenBank/DDBJ databases">
        <authorList>
            <person name="Ichikawa N."/>
            <person name="Kimura A."/>
            <person name="Kitahashi Y."/>
            <person name="Uohara A."/>
        </authorList>
    </citation>
    <scope>NUCLEOTIDE SEQUENCE [LARGE SCALE GENOMIC DNA]</scope>
    <source>
        <strain evidence="5 6">NBRC 107702</strain>
    </source>
</reference>
<dbReference type="GO" id="GO:0046872">
    <property type="term" value="F:metal ion binding"/>
    <property type="evidence" value="ECO:0007669"/>
    <property type="project" value="UniProtKB-KW"/>
</dbReference>
<dbReference type="RefSeq" id="WP_197938489.1">
    <property type="nucleotide sequence ID" value="NZ_JBHTHL010000001.1"/>
</dbReference>
<dbReference type="Gene3D" id="3.20.20.60">
    <property type="entry name" value="Phosphoenolpyruvate-binding domains"/>
    <property type="match status" value="1"/>
</dbReference>
<dbReference type="Proteomes" id="UP000502508">
    <property type="component" value="Chromosome"/>
</dbReference>
<dbReference type="SUPFAM" id="SSF51621">
    <property type="entry name" value="Phosphoenolpyruvate/pyruvate domain"/>
    <property type="match status" value="1"/>
</dbReference>
<dbReference type="GO" id="GO:0016832">
    <property type="term" value="F:aldehyde-lyase activity"/>
    <property type="evidence" value="ECO:0007669"/>
    <property type="project" value="TreeGrafter"/>
</dbReference>
<organism evidence="5 6">
    <name type="scientific">Phytohabitans flavus</name>
    <dbReference type="NCBI Taxonomy" id="1076124"/>
    <lineage>
        <taxon>Bacteria</taxon>
        <taxon>Bacillati</taxon>
        <taxon>Actinomycetota</taxon>
        <taxon>Actinomycetes</taxon>
        <taxon>Micromonosporales</taxon>
        <taxon>Micromonosporaceae</taxon>
    </lineage>
</organism>
<keyword evidence="3" id="KW-0456">Lyase</keyword>
<keyword evidence="6" id="KW-1185">Reference proteome</keyword>
<dbReference type="Pfam" id="PF03328">
    <property type="entry name" value="HpcH_HpaI"/>
    <property type="match status" value="1"/>
</dbReference>
<evidence type="ECO:0000259" key="4">
    <source>
        <dbReference type="Pfam" id="PF03328"/>
    </source>
</evidence>
<keyword evidence="2" id="KW-0479">Metal-binding</keyword>
<dbReference type="AlphaFoldDB" id="A0A6F8XSE2"/>
<dbReference type="PANTHER" id="PTHR30502">
    <property type="entry name" value="2-KETO-3-DEOXY-L-RHAMNONATE ALDOLASE"/>
    <property type="match status" value="1"/>
</dbReference>
<protein>
    <recommendedName>
        <fullName evidence="4">HpcH/HpaI aldolase/citrate lyase domain-containing protein</fullName>
    </recommendedName>
</protein>
<comment type="similarity">
    <text evidence="1">Belongs to the HpcH/HpaI aldolase family.</text>
</comment>
<feature type="domain" description="HpcH/HpaI aldolase/citrate lyase" evidence="4">
    <location>
        <begin position="5"/>
        <end position="93"/>
    </location>
</feature>
<evidence type="ECO:0000313" key="5">
    <source>
        <dbReference type="EMBL" id="BCB76668.1"/>
    </source>
</evidence>
<gene>
    <name evidence="5" type="ORF">Pflav_030780</name>
</gene>
<name>A0A6F8XSE2_9ACTN</name>
<sequence length="112" mass="10793">MLCVPQLESAEAIAAAPAILAVDGVDAVFVGSADLALSLGDPGRVPALVDEALAAGAAAGKPCGLATITPEQAAGAVRRGARFLLVGNDAGMLARTASGVAGAVRKEVASDG</sequence>
<reference evidence="5 6" key="1">
    <citation type="submission" date="2020-03" db="EMBL/GenBank/DDBJ databases">
        <title>Whole genome shotgun sequence of Phytohabitans flavus NBRC 107702.</title>
        <authorList>
            <person name="Komaki H."/>
            <person name="Tamura T."/>
        </authorList>
    </citation>
    <scope>NUCLEOTIDE SEQUENCE [LARGE SCALE GENOMIC DNA]</scope>
    <source>
        <strain evidence="5 6">NBRC 107702</strain>
    </source>
</reference>
<dbReference type="InterPro" id="IPR050251">
    <property type="entry name" value="HpcH-HpaI_aldolase"/>
</dbReference>
<dbReference type="PANTHER" id="PTHR30502:SF0">
    <property type="entry name" value="PHOSPHOENOLPYRUVATE CARBOXYLASE FAMILY PROTEIN"/>
    <property type="match status" value="1"/>
</dbReference>
<dbReference type="GO" id="GO:0005737">
    <property type="term" value="C:cytoplasm"/>
    <property type="evidence" value="ECO:0007669"/>
    <property type="project" value="TreeGrafter"/>
</dbReference>
<dbReference type="InterPro" id="IPR040442">
    <property type="entry name" value="Pyrv_kinase-like_dom_sf"/>
</dbReference>
<evidence type="ECO:0000256" key="1">
    <source>
        <dbReference type="ARBA" id="ARBA00005568"/>
    </source>
</evidence>
<proteinExistence type="inferred from homology"/>
<dbReference type="EMBL" id="AP022870">
    <property type="protein sequence ID" value="BCB76668.1"/>
    <property type="molecule type" value="Genomic_DNA"/>
</dbReference>
<evidence type="ECO:0000256" key="2">
    <source>
        <dbReference type="ARBA" id="ARBA00022723"/>
    </source>
</evidence>
<dbReference type="InterPro" id="IPR005000">
    <property type="entry name" value="Aldolase/citrate-lyase_domain"/>
</dbReference>
<dbReference type="InterPro" id="IPR015813">
    <property type="entry name" value="Pyrv/PenolPyrv_kinase-like_dom"/>
</dbReference>
<evidence type="ECO:0000313" key="6">
    <source>
        <dbReference type="Proteomes" id="UP000502508"/>
    </source>
</evidence>